<sequence length="117" mass="12980">MSYIDGFVAAVPTAKKQDYIAFCKLMGQVMKDCGAQQVVDCWGDDVPEGKVTSFPMAVKAEKDETVCFGWVIWPDKPTRDAGMEQMMKDPRCAPDQNPMPFDGMRMIFGGFEPLSGL</sequence>
<dbReference type="OrthoDB" id="9792392at2"/>
<dbReference type="SUPFAM" id="SSF54909">
    <property type="entry name" value="Dimeric alpha+beta barrel"/>
    <property type="match status" value="1"/>
</dbReference>
<evidence type="ECO:0000313" key="1">
    <source>
        <dbReference type="EMBL" id="PJE35764.1"/>
    </source>
</evidence>
<dbReference type="InterPro" id="IPR009874">
    <property type="entry name" value="DUF1428"/>
</dbReference>
<gene>
    <name evidence="1" type="ORF">CVM52_15425</name>
</gene>
<reference evidence="1 2" key="1">
    <citation type="journal article" date="2018" name="Int. J. Syst. Evol. Microbiol.">
        <title>Pseudooceanicola lipolyticus sp. nov., a marine alphaproteobacterium, reclassification of Oceanicola flagellatus as Pseudooceanicola flagellatus comb. nov. and emended description of the genus Pseudooceanicola.</title>
        <authorList>
            <person name="Huang M.-M."/>
            <person name="Guo L.-L."/>
            <person name="Wu Y.-H."/>
            <person name="Lai Q.-L."/>
            <person name="Shao Z.-Z."/>
            <person name="Wang C.-S."/>
            <person name="Wu M."/>
            <person name="Xu X.-W."/>
        </authorList>
    </citation>
    <scope>NUCLEOTIDE SEQUENCE [LARGE SCALE GENOMIC DNA]</scope>
    <source>
        <strain evidence="1 2">157</strain>
    </source>
</reference>
<dbReference type="EMBL" id="PGTB01000072">
    <property type="protein sequence ID" value="PJE35764.1"/>
    <property type="molecule type" value="Genomic_DNA"/>
</dbReference>
<evidence type="ECO:0000313" key="2">
    <source>
        <dbReference type="Proteomes" id="UP000231553"/>
    </source>
</evidence>
<dbReference type="InterPro" id="IPR011008">
    <property type="entry name" value="Dimeric_a/b-barrel"/>
</dbReference>
<dbReference type="AlphaFoldDB" id="A0A2M8IZ42"/>
<proteinExistence type="predicted"/>
<organism evidence="1 2">
    <name type="scientific">Pseudooceanicola lipolyticus</name>
    <dbReference type="NCBI Taxonomy" id="2029104"/>
    <lineage>
        <taxon>Bacteria</taxon>
        <taxon>Pseudomonadati</taxon>
        <taxon>Pseudomonadota</taxon>
        <taxon>Alphaproteobacteria</taxon>
        <taxon>Rhodobacterales</taxon>
        <taxon>Paracoccaceae</taxon>
        <taxon>Pseudooceanicola</taxon>
    </lineage>
</organism>
<name>A0A2M8IZ42_9RHOB</name>
<dbReference type="PIRSF" id="PIRSF007028">
    <property type="entry name" value="UCP007028"/>
    <property type="match status" value="1"/>
</dbReference>
<accession>A0A2M8IZ42</accession>
<dbReference type="Pfam" id="PF07237">
    <property type="entry name" value="DUF1428"/>
    <property type="match status" value="1"/>
</dbReference>
<protein>
    <submittedName>
        <fullName evidence="1">DUF1428 domain-containing protein</fullName>
    </submittedName>
</protein>
<comment type="caution">
    <text evidence="1">The sequence shown here is derived from an EMBL/GenBank/DDBJ whole genome shotgun (WGS) entry which is preliminary data.</text>
</comment>
<keyword evidence="2" id="KW-1185">Reference proteome</keyword>
<dbReference type="Gene3D" id="3.30.70.100">
    <property type="match status" value="1"/>
</dbReference>
<dbReference type="Proteomes" id="UP000231553">
    <property type="component" value="Unassembled WGS sequence"/>
</dbReference>
<dbReference type="RefSeq" id="WP_100163378.1">
    <property type="nucleotide sequence ID" value="NZ_PGTB01000072.1"/>
</dbReference>